<name>A0ABQ7K2V9_9FUNG</name>
<sequence>QPIREVRFQDVPPEVVRAVVRYIYLGQKPVLEPYCGYTVKDLVALSSYLEIAPLEDYCV</sequence>
<dbReference type="Pfam" id="PF00651">
    <property type="entry name" value="BTB"/>
    <property type="match status" value="1"/>
</dbReference>
<dbReference type="Proteomes" id="UP001194696">
    <property type="component" value="Unassembled WGS sequence"/>
</dbReference>
<dbReference type="EMBL" id="JAAAIM010000296">
    <property type="protein sequence ID" value="KAG0290375.1"/>
    <property type="molecule type" value="Genomic_DNA"/>
</dbReference>
<evidence type="ECO:0000259" key="1">
    <source>
        <dbReference type="Pfam" id="PF00651"/>
    </source>
</evidence>
<proteinExistence type="predicted"/>
<evidence type="ECO:0000313" key="3">
    <source>
        <dbReference type="Proteomes" id="UP001194696"/>
    </source>
</evidence>
<organism evidence="2 3">
    <name type="scientific">Linnemannia gamsii</name>
    <dbReference type="NCBI Taxonomy" id="64522"/>
    <lineage>
        <taxon>Eukaryota</taxon>
        <taxon>Fungi</taxon>
        <taxon>Fungi incertae sedis</taxon>
        <taxon>Mucoromycota</taxon>
        <taxon>Mortierellomycotina</taxon>
        <taxon>Mortierellomycetes</taxon>
        <taxon>Mortierellales</taxon>
        <taxon>Mortierellaceae</taxon>
        <taxon>Linnemannia</taxon>
    </lineage>
</organism>
<gene>
    <name evidence="2" type="ORF">BGZ96_006131</name>
</gene>
<accession>A0ABQ7K2V9</accession>
<dbReference type="InterPro" id="IPR011333">
    <property type="entry name" value="SKP1/BTB/POZ_sf"/>
</dbReference>
<keyword evidence="3" id="KW-1185">Reference proteome</keyword>
<reference evidence="2 3" key="1">
    <citation type="journal article" date="2020" name="Fungal Divers.">
        <title>Resolving the Mortierellaceae phylogeny through synthesis of multi-gene phylogenetics and phylogenomics.</title>
        <authorList>
            <person name="Vandepol N."/>
            <person name="Liber J."/>
            <person name="Desiro A."/>
            <person name="Na H."/>
            <person name="Kennedy M."/>
            <person name="Barry K."/>
            <person name="Grigoriev I.V."/>
            <person name="Miller A.N."/>
            <person name="O'Donnell K."/>
            <person name="Stajich J.E."/>
            <person name="Bonito G."/>
        </authorList>
    </citation>
    <scope>NUCLEOTIDE SEQUENCE [LARGE SCALE GENOMIC DNA]</scope>
    <source>
        <strain evidence="2 3">AD045</strain>
    </source>
</reference>
<feature type="domain" description="BTB" evidence="1">
    <location>
        <begin position="3"/>
        <end position="58"/>
    </location>
</feature>
<comment type="caution">
    <text evidence="2">The sequence shown here is derived from an EMBL/GenBank/DDBJ whole genome shotgun (WGS) entry which is preliminary data.</text>
</comment>
<dbReference type="InterPro" id="IPR000210">
    <property type="entry name" value="BTB/POZ_dom"/>
</dbReference>
<evidence type="ECO:0000313" key="2">
    <source>
        <dbReference type="EMBL" id="KAG0290375.1"/>
    </source>
</evidence>
<feature type="non-terminal residue" evidence="2">
    <location>
        <position position="1"/>
    </location>
</feature>
<dbReference type="SUPFAM" id="SSF54695">
    <property type="entry name" value="POZ domain"/>
    <property type="match status" value="1"/>
</dbReference>
<dbReference type="Gene3D" id="3.30.710.10">
    <property type="entry name" value="Potassium Channel Kv1.1, Chain A"/>
    <property type="match status" value="1"/>
</dbReference>
<protein>
    <recommendedName>
        <fullName evidence="1">BTB domain-containing protein</fullName>
    </recommendedName>
</protein>